<name>A0A1M6HZM4_9FLAO</name>
<evidence type="ECO:0000313" key="2">
    <source>
        <dbReference type="Proteomes" id="UP000184225"/>
    </source>
</evidence>
<proteinExistence type="predicted"/>
<keyword evidence="2" id="KW-1185">Reference proteome</keyword>
<protein>
    <recommendedName>
        <fullName evidence="3">DUF3108 domain-containing protein</fullName>
    </recommendedName>
</protein>
<gene>
    <name evidence="1" type="ORF">SAMN04488096_1342</name>
</gene>
<dbReference type="OrthoDB" id="1426087at2"/>
<dbReference type="EMBL" id="FQYY01000034">
    <property type="protein sequence ID" value="SHJ27686.1"/>
    <property type="molecule type" value="Genomic_DNA"/>
</dbReference>
<organism evidence="1 2">
    <name type="scientific">Mesonia phycicola</name>
    <dbReference type="NCBI Taxonomy" id="579105"/>
    <lineage>
        <taxon>Bacteria</taxon>
        <taxon>Pseudomonadati</taxon>
        <taxon>Bacteroidota</taxon>
        <taxon>Flavobacteriia</taxon>
        <taxon>Flavobacteriales</taxon>
        <taxon>Flavobacteriaceae</taxon>
        <taxon>Mesonia</taxon>
    </lineage>
</organism>
<sequence>MKTIFLILTLLFTQLFYSQIKIQEDNLTIEYKNNNKAGQIVGLGNITNVYSKAKNWVQYSVKVRIEMSDNKKRAFDPNKFSLIDPNNRIRLRPIDISNSNYLNQWHLYRLIKDKPNYKSLENRYKPNIKDSYVDFEFEGIKNAIIPINYDAYDKYKISIKEPNKVAHESYFEPRDLKKQNLNLYFFIPVGSETVTLYYGNKKIADIELN</sequence>
<evidence type="ECO:0008006" key="3">
    <source>
        <dbReference type="Google" id="ProtNLM"/>
    </source>
</evidence>
<reference evidence="1 2" key="1">
    <citation type="submission" date="2016-11" db="EMBL/GenBank/DDBJ databases">
        <authorList>
            <person name="Jaros S."/>
            <person name="Januszkiewicz K."/>
            <person name="Wedrychowicz H."/>
        </authorList>
    </citation>
    <scope>NUCLEOTIDE SEQUENCE [LARGE SCALE GENOMIC DNA]</scope>
    <source>
        <strain evidence="1 2">DSM 21425</strain>
    </source>
</reference>
<dbReference type="RefSeq" id="WP_073153936.1">
    <property type="nucleotide sequence ID" value="NZ_FQYY01000034.1"/>
</dbReference>
<dbReference type="AlphaFoldDB" id="A0A1M6HZM4"/>
<evidence type="ECO:0000313" key="1">
    <source>
        <dbReference type="EMBL" id="SHJ27686.1"/>
    </source>
</evidence>
<dbReference type="Proteomes" id="UP000184225">
    <property type="component" value="Unassembled WGS sequence"/>
</dbReference>
<accession>A0A1M6HZM4</accession>